<dbReference type="GeneID" id="106817408"/>
<evidence type="ECO:0000256" key="8">
    <source>
        <dbReference type="RuleBase" id="RU000688"/>
    </source>
</evidence>
<dbReference type="PRINTS" id="PR00237">
    <property type="entry name" value="GPCRRHODOPSN"/>
</dbReference>
<evidence type="ECO:0000256" key="5">
    <source>
        <dbReference type="ARBA" id="ARBA00023136"/>
    </source>
</evidence>
<keyword evidence="3 9" id="KW-1133">Transmembrane helix</keyword>
<evidence type="ECO:0000313" key="12">
    <source>
        <dbReference type="RefSeq" id="XP_014677559.1"/>
    </source>
</evidence>
<dbReference type="Pfam" id="PF00001">
    <property type="entry name" value="7tm_1"/>
    <property type="match status" value="1"/>
</dbReference>
<evidence type="ECO:0000256" key="9">
    <source>
        <dbReference type="SAM" id="Phobius"/>
    </source>
</evidence>
<evidence type="ECO:0000256" key="1">
    <source>
        <dbReference type="ARBA" id="ARBA00004141"/>
    </source>
</evidence>
<dbReference type="Gene3D" id="1.20.1070.10">
    <property type="entry name" value="Rhodopsin 7-helix transmembrane proteins"/>
    <property type="match status" value="1"/>
</dbReference>
<feature type="transmembrane region" description="Helical" evidence="9">
    <location>
        <begin position="147"/>
        <end position="168"/>
    </location>
</feature>
<comment type="subcellular location">
    <subcellularLocation>
        <location evidence="1">Membrane</location>
        <topology evidence="1">Multi-pass membrane protein</topology>
    </subcellularLocation>
</comment>
<dbReference type="Proteomes" id="UP000695022">
    <property type="component" value="Unplaced"/>
</dbReference>
<accession>A0ABM1EZD8</accession>
<evidence type="ECO:0000256" key="2">
    <source>
        <dbReference type="ARBA" id="ARBA00022692"/>
    </source>
</evidence>
<evidence type="ECO:0000256" key="3">
    <source>
        <dbReference type="ARBA" id="ARBA00022989"/>
    </source>
</evidence>
<dbReference type="PROSITE" id="PS50262">
    <property type="entry name" value="G_PROTEIN_RECEP_F1_2"/>
    <property type="match status" value="1"/>
</dbReference>
<gene>
    <name evidence="12" type="primary">LOC106817408</name>
</gene>
<feature type="transmembrane region" description="Helical" evidence="9">
    <location>
        <begin position="40"/>
        <end position="57"/>
    </location>
</feature>
<feature type="transmembrane region" description="Helical" evidence="9">
    <location>
        <begin position="250"/>
        <end position="268"/>
    </location>
</feature>
<evidence type="ECO:0000313" key="11">
    <source>
        <dbReference type="Proteomes" id="UP000695022"/>
    </source>
</evidence>
<evidence type="ECO:0000259" key="10">
    <source>
        <dbReference type="PROSITE" id="PS50262"/>
    </source>
</evidence>
<keyword evidence="4 8" id="KW-0297">G-protein coupled receptor</keyword>
<feature type="transmembrane region" description="Helical" evidence="9">
    <location>
        <begin position="106"/>
        <end position="127"/>
    </location>
</feature>
<keyword evidence="7 8" id="KW-0807">Transducer</keyword>
<evidence type="ECO:0000256" key="4">
    <source>
        <dbReference type="ARBA" id="ARBA00023040"/>
    </source>
</evidence>
<dbReference type="PANTHER" id="PTHR45695">
    <property type="entry name" value="LEUCOKININ RECEPTOR-RELATED"/>
    <property type="match status" value="1"/>
</dbReference>
<keyword evidence="2 8" id="KW-0812">Transmembrane</keyword>
<protein>
    <submittedName>
        <fullName evidence="12">Pyroglutamylated RFamide peptide receptor-like</fullName>
    </submittedName>
</protein>
<feature type="transmembrane region" description="Helical" evidence="9">
    <location>
        <begin position="197"/>
        <end position="220"/>
    </location>
</feature>
<keyword evidence="6 8" id="KW-0675">Receptor</keyword>
<dbReference type="InterPro" id="IPR017452">
    <property type="entry name" value="GPCR_Rhodpsn_7TM"/>
</dbReference>
<organism evidence="11 12">
    <name type="scientific">Priapulus caudatus</name>
    <name type="common">Priapulid worm</name>
    <dbReference type="NCBI Taxonomy" id="37621"/>
    <lineage>
        <taxon>Eukaryota</taxon>
        <taxon>Metazoa</taxon>
        <taxon>Ecdysozoa</taxon>
        <taxon>Scalidophora</taxon>
        <taxon>Priapulida</taxon>
        <taxon>Priapulimorpha</taxon>
        <taxon>Priapulimorphida</taxon>
        <taxon>Priapulidae</taxon>
        <taxon>Priapulus</taxon>
    </lineage>
</organism>
<evidence type="ECO:0000256" key="6">
    <source>
        <dbReference type="ARBA" id="ARBA00023170"/>
    </source>
</evidence>
<reference evidence="12" key="1">
    <citation type="submission" date="2025-08" db="UniProtKB">
        <authorList>
            <consortium name="RefSeq"/>
        </authorList>
    </citation>
    <scope>IDENTIFICATION</scope>
</reference>
<comment type="similarity">
    <text evidence="8">Belongs to the G-protein coupled receptor 1 family.</text>
</comment>
<dbReference type="RefSeq" id="XP_014677559.1">
    <property type="nucleotide sequence ID" value="XM_014822073.1"/>
</dbReference>
<dbReference type="InterPro" id="IPR000276">
    <property type="entry name" value="GPCR_Rhodpsn"/>
</dbReference>
<feature type="transmembrane region" description="Helical" evidence="9">
    <location>
        <begin position="69"/>
        <end position="94"/>
    </location>
</feature>
<keyword evidence="11" id="KW-1185">Reference proteome</keyword>
<proteinExistence type="inferred from homology"/>
<name>A0ABM1EZD8_PRICU</name>
<dbReference type="PROSITE" id="PS00237">
    <property type="entry name" value="G_PROTEIN_RECEP_F1_1"/>
    <property type="match status" value="1"/>
</dbReference>
<dbReference type="PANTHER" id="PTHR45695:SF15">
    <property type="entry name" value="OPSIN RH2"/>
    <property type="match status" value="1"/>
</dbReference>
<sequence length="343" mass="39450">MSVVAREFLEVFINTILYRTKGSNHHWHNSHNSLPHAANLNGHIFVSVIFISNVYTIRDDKDIGVTNYLVVNLCIADLMVAVTCMPVAVGRIVYRIWIFGLVLCKLTAYVQGVSICASVFTLTVMAFDRYVAIRHPMTVRKYITTRLIGRFIAVIWISSVVLASPLLVVQRIQTHELLSVSIDFCYEMWPSVEERRAYGLFVLIAVYLLPGFVVLATYALMGLRLWLVQDVHKEQQDAIAARLIKARRRIAKILVIISLLFVVCWLPYHLLQLVIDFSCDIYNARTQSYRRALPFALLFAHMYSAINPVIYCRLNKTFKLSIYRMMRCRPMEDDTRQVGAIDH</sequence>
<feature type="domain" description="G-protein coupled receptors family 1 profile" evidence="10">
    <location>
        <begin position="42"/>
        <end position="311"/>
    </location>
</feature>
<dbReference type="CDD" id="cd14993">
    <property type="entry name" value="7tmA_CCKR-like"/>
    <property type="match status" value="1"/>
</dbReference>
<evidence type="ECO:0000256" key="7">
    <source>
        <dbReference type="ARBA" id="ARBA00023224"/>
    </source>
</evidence>
<feature type="transmembrane region" description="Helical" evidence="9">
    <location>
        <begin position="292"/>
        <end position="314"/>
    </location>
</feature>
<keyword evidence="5 9" id="KW-0472">Membrane</keyword>
<dbReference type="SUPFAM" id="SSF81321">
    <property type="entry name" value="Family A G protein-coupled receptor-like"/>
    <property type="match status" value="1"/>
</dbReference>